<dbReference type="FunCoup" id="A0A1V9Y0C5">
    <property type="interactions" value="1719"/>
</dbReference>
<feature type="transmembrane region" description="Helical" evidence="10">
    <location>
        <begin position="193"/>
        <end position="212"/>
    </location>
</feature>
<evidence type="ECO:0000256" key="5">
    <source>
        <dbReference type="ARBA" id="ARBA00022679"/>
    </source>
</evidence>
<feature type="transmembrane region" description="Helical" evidence="10">
    <location>
        <begin position="129"/>
        <end position="150"/>
    </location>
</feature>
<proteinExistence type="inferred from homology"/>
<dbReference type="AlphaFoldDB" id="A0A1V9Y0C5"/>
<dbReference type="UniPathway" id="UPA00378"/>
<dbReference type="EMBL" id="MNPL01001416">
    <property type="protein sequence ID" value="OQR79174.1"/>
    <property type="molecule type" value="Genomic_DNA"/>
</dbReference>
<feature type="transmembrane region" description="Helical" evidence="10">
    <location>
        <begin position="409"/>
        <end position="427"/>
    </location>
</feature>
<evidence type="ECO:0000256" key="7">
    <source>
        <dbReference type="ARBA" id="ARBA00022824"/>
    </source>
</evidence>
<name>A0A1V9Y0C5_9ACAR</name>
<dbReference type="InterPro" id="IPR004856">
    <property type="entry name" value="Glyco_trans_ALG6/ALG8"/>
</dbReference>
<evidence type="ECO:0000256" key="3">
    <source>
        <dbReference type="ARBA" id="ARBA00008715"/>
    </source>
</evidence>
<dbReference type="GO" id="GO:0042283">
    <property type="term" value="F:dolichyl pyrophosphate Glc1Man9GlcNAc2 alpha-1,3-glucosyltransferase activity"/>
    <property type="evidence" value="ECO:0007669"/>
    <property type="project" value="TreeGrafter"/>
</dbReference>
<organism evidence="11 12">
    <name type="scientific">Tropilaelaps mercedesae</name>
    <dbReference type="NCBI Taxonomy" id="418985"/>
    <lineage>
        <taxon>Eukaryota</taxon>
        <taxon>Metazoa</taxon>
        <taxon>Ecdysozoa</taxon>
        <taxon>Arthropoda</taxon>
        <taxon>Chelicerata</taxon>
        <taxon>Arachnida</taxon>
        <taxon>Acari</taxon>
        <taxon>Parasitiformes</taxon>
        <taxon>Mesostigmata</taxon>
        <taxon>Gamasina</taxon>
        <taxon>Dermanyssoidea</taxon>
        <taxon>Laelapidae</taxon>
        <taxon>Tropilaelaps</taxon>
    </lineage>
</organism>
<dbReference type="Proteomes" id="UP000192247">
    <property type="component" value="Unassembled WGS sequence"/>
</dbReference>
<comment type="subcellular location">
    <subcellularLocation>
        <location evidence="1 10">Endoplasmic reticulum membrane</location>
        <topology evidence="1 10">Multi-pass membrane protein</topology>
    </subcellularLocation>
</comment>
<dbReference type="PANTHER" id="PTHR12413">
    <property type="entry name" value="DOLICHYL GLYCOSYLTRANSFERASE"/>
    <property type="match status" value="1"/>
</dbReference>
<keyword evidence="8 10" id="KW-1133">Transmembrane helix</keyword>
<feature type="transmembrane region" description="Helical" evidence="10">
    <location>
        <begin position="102"/>
        <end position="123"/>
    </location>
</feature>
<feature type="transmembrane region" description="Helical" evidence="10">
    <location>
        <begin position="157"/>
        <end position="173"/>
    </location>
</feature>
<evidence type="ECO:0000256" key="6">
    <source>
        <dbReference type="ARBA" id="ARBA00022692"/>
    </source>
</evidence>
<keyword evidence="9 10" id="KW-0472">Membrane</keyword>
<keyword evidence="5 10" id="KW-0808">Transferase</keyword>
<feature type="transmembrane region" description="Helical" evidence="10">
    <location>
        <begin position="314"/>
        <end position="335"/>
    </location>
</feature>
<feature type="transmembrane region" description="Helical" evidence="10">
    <location>
        <begin position="439"/>
        <end position="460"/>
    </location>
</feature>
<dbReference type="GO" id="GO:0005789">
    <property type="term" value="C:endoplasmic reticulum membrane"/>
    <property type="evidence" value="ECO:0007669"/>
    <property type="project" value="UniProtKB-SubCell"/>
</dbReference>
<protein>
    <recommendedName>
        <fullName evidence="10">Alpha-1,3-glucosyltransferase</fullName>
        <ecNumber evidence="10">2.4.1.-</ecNumber>
    </recommendedName>
</protein>
<feature type="transmembrane region" description="Helical" evidence="10">
    <location>
        <begin position="387"/>
        <end position="403"/>
    </location>
</feature>
<feature type="transmembrane region" description="Helical" evidence="10">
    <location>
        <begin position="466"/>
        <end position="489"/>
    </location>
</feature>
<evidence type="ECO:0000256" key="9">
    <source>
        <dbReference type="ARBA" id="ARBA00023136"/>
    </source>
</evidence>
<gene>
    <name evidence="11" type="ORF">BIW11_05924</name>
</gene>
<evidence type="ECO:0000256" key="1">
    <source>
        <dbReference type="ARBA" id="ARBA00004477"/>
    </source>
</evidence>
<feature type="transmembrane region" description="Helical" evidence="10">
    <location>
        <begin position="342"/>
        <end position="359"/>
    </location>
</feature>
<evidence type="ECO:0000313" key="11">
    <source>
        <dbReference type="EMBL" id="OQR79174.1"/>
    </source>
</evidence>
<keyword evidence="6 10" id="KW-0812">Transmembrane</keyword>
<dbReference type="STRING" id="418985.A0A1V9Y0C5"/>
<sequence length="511" mass="58332">MLSHKRDVLTVVGLATCIKVLLVWAYRSTDFEVHRNWLAITYSLPIREWYTEDRSQWTLDYPPLFAWVEWLLSQVAVLVDPEMVKVENQSYASDRCILFQRFSVMFTDCMLIYAAVVWHGILYSRTRDLPVLFQPLVLVGLILNPGLLIVDHIHFQYNGILTGIMLLAMARVYEGSVWWGALWFSILLNMKHIYVYIAAPFFVYLLSSYVLEKSISLSHRMCRLANLTTVVFAVFFASFAPFAYYGQLKHVVSRLFPLKRGLVHAYWAPNTWALYAGADKVFETIISRLGENVTRSSLTSGLVQDARFAIFSDIPAALTIVAAALLMLPSLIILFRQPSPTGFLHSVVYCGLASFLVGFHVHEKAILIPILGLLPLAIINRQLAGVYLLLSAVGHFSLFPLIFTREETFVKVVLVVFYGIYMTYALGRNHRYQYLSRWGRLYLIGLVPLCAYTEFLWHILTPKLPFLPLMAISTYCALGVHACLLRTLVVTFDDIKDIRGPRVHDLNKKVQ</sequence>
<dbReference type="InParanoid" id="A0A1V9Y0C5"/>
<comment type="similarity">
    <text evidence="3 10">Belongs to the ALG6/ALG8 glucosyltransferase family.</text>
</comment>
<feature type="transmembrane region" description="Helical" evidence="10">
    <location>
        <begin position="365"/>
        <end position="380"/>
    </location>
</feature>
<reference evidence="11 12" key="1">
    <citation type="journal article" date="2017" name="Gigascience">
        <title>Draft genome of the honey bee ectoparasitic mite, Tropilaelaps mercedesae, is shaped by the parasitic life history.</title>
        <authorList>
            <person name="Dong X."/>
            <person name="Armstrong S.D."/>
            <person name="Xia D."/>
            <person name="Makepeace B.L."/>
            <person name="Darby A.C."/>
            <person name="Kadowaki T."/>
        </authorList>
    </citation>
    <scope>NUCLEOTIDE SEQUENCE [LARGE SCALE GENOMIC DNA]</scope>
    <source>
        <strain evidence="11">Wuxi-XJTLU</strain>
    </source>
</reference>
<dbReference type="PANTHER" id="PTHR12413:SF2">
    <property type="entry name" value="DOLICHYL PYROPHOSPHATE GLC1MAN9GLCNAC2 ALPHA-1,3-GLUCOSYLTRANSFERASE-RELATED"/>
    <property type="match status" value="1"/>
</dbReference>
<dbReference type="EC" id="2.4.1.-" evidence="10"/>
<dbReference type="Pfam" id="PF03155">
    <property type="entry name" value="Alg6_Alg8"/>
    <property type="match status" value="1"/>
</dbReference>
<accession>A0A1V9Y0C5</accession>
<evidence type="ECO:0000256" key="8">
    <source>
        <dbReference type="ARBA" id="ARBA00022989"/>
    </source>
</evidence>
<dbReference type="OrthoDB" id="1689333at2759"/>
<evidence type="ECO:0000256" key="10">
    <source>
        <dbReference type="RuleBase" id="RU363110"/>
    </source>
</evidence>
<feature type="transmembrane region" description="Helical" evidence="10">
    <location>
        <begin position="224"/>
        <end position="245"/>
    </location>
</feature>
<evidence type="ECO:0000256" key="4">
    <source>
        <dbReference type="ARBA" id="ARBA00022676"/>
    </source>
</evidence>
<evidence type="ECO:0000313" key="12">
    <source>
        <dbReference type="Proteomes" id="UP000192247"/>
    </source>
</evidence>
<evidence type="ECO:0000256" key="2">
    <source>
        <dbReference type="ARBA" id="ARBA00004922"/>
    </source>
</evidence>
<comment type="caution">
    <text evidence="11">The sequence shown here is derived from an EMBL/GenBank/DDBJ whole genome shotgun (WGS) entry which is preliminary data.</text>
</comment>
<keyword evidence="7 10" id="KW-0256">Endoplasmic reticulum</keyword>
<comment type="pathway">
    <text evidence="2 10">Protein modification; protein glycosylation.</text>
</comment>
<keyword evidence="12" id="KW-1185">Reference proteome</keyword>
<dbReference type="GO" id="GO:0006487">
    <property type="term" value="P:protein N-linked glycosylation"/>
    <property type="evidence" value="ECO:0007669"/>
    <property type="project" value="TreeGrafter"/>
</dbReference>
<keyword evidence="4 10" id="KW-0328">Glycosyltransferase</keyword>